<evidence type="ECO:0000256" key="2">
    <source>
        <dbReference type="RuleBase" id="RU362080"/>
    </source>
</evidence>
<name>A0A159Z7M2_9RHOB</name>
<dbReference type="KEGG" id="daa:AKL17_4206"/>
<protein>
    <recommendedName>
        <fullName evidence="2">Antitoxin</fullName>
    </recommendedName>
</protein>
<proteinExistence type="inferred from homology"/>
<gene>
    <name evidence="3" type="ORF">AKL17_4206</name>
</gene>
<organism evidence="3 4">
    <name type="scientific">Frigidibacter mobilis</name>
    <dbReference type="NCBI Taxonomy" id="1335048"/>
    <lineage>
        <taxon>Bacteria</taxon>
        <taxon>Pseudomonadati</taxon>
        <taxon>Pseudomonadota</taxon>
        <taxon>Alphaproteobacteria</taxon>
        <taxon>Rhodobacterales</taxon>
        <taxon>Paracoccaceae</taxon>
        <taxon>Frigidibacter</taxon>
    </lineage>
</organism>
<comment type="function">
    <text evidence="2">Antitoxin component of a type II toxin-antitoxin (TA) system.</text>
</comment>
<accession>A0A159Z7M2</accession>
<dbReference type="Pfam" id="PF02604">
    <property type="entry name" value="PhdYeFM_antitox"/>
    <property type="match status" value="1"/>
</dbReference>
<evidence type="ECO:0000256" key="1">
    <source>
        <dbReference type="ARBA" id="ARBA00009981"/>
    </source>
</evidence>
<evidence type="ECO:0000313" key="4">
    <source>
        <dbReference type="Proteomes" id="UP000076128"/>
    </source>
</evidence>
<dbReference type="EMBL" id="CP012661">
    <property type="protein sequence ID" value="AMY71421.1"/>
    <property type="molecule type" value="Genomic_DNA"/>
</dbReference>
<dbReference type="OrthoDB" id="5297687at2"/>
<keyword evidence="4" id="KW-1185">Reference proteome</keyword>
<sequence length="82" mass="8921">MANLVHAALSASITEFKRNPMAALAQADGESLVVLNHNQPAFYCVPPELYETILDALEDLELNALADQRAGLKPVKVTMDEL</sequence>
<reference evidence="3 4" key="1">
    <citation type="submission" date="2015-09" db="EMBL/GenBank/DDBJ databases">
        <title>Complete genome sequence of Defluviimonas alba cai42t isolated from an oilfield in Xinjiang.</title>
        <authorList>
            <person name="Geng S."/>
            <person name="Pan X."/>
            <person name="Wu X."/>
        </authorList>
    </citation>
    <scope>NUCLEOTIDE SEQUENCE [LARGE SCALE GENOMIC DNA]</scope>
    <source>
        <strain evidence="4">cai42</strain>
    </source>
</reference>
<dbReference type="InterPro" id="IPR006442">
    <property type="entry name" value="Antitoxin_Phd/YefM"/>
</dbReference>
<dbReference type="AlphaFoldDB" id="A0A159Z7M2"/>
<dbReference type="Proteomes" id="UP000076128">
    <property type="component" value="Chromosome"/>
</dbReference>
<evidence type="ECO:0000313" key="3">
    <source>
        <dbReference type="EMBL" id="AMY71421.1"/>
    </source>
</evidence>
<dbReference type="SUPFAM" id="SSF143120">
    <property type="entry name" value="YefM-like"/>
    <property type="match status" value="1"/>
</dbReference>
<dbReference type="InterPro" id="IPR036165">
    <property type="entry name" value="YefM-like_sf"/>
</dbReference>
<dbReference type="PATRIC" id="fig|1335048.3.peg.4374"/>
<comment type="similarity">
    <text evidence="1 2">Belongs to the phD/YefM antitoxin family.</text>
</comment>
<dbReference type="STRING" id="1335048.AKL17_4206"/>
<dbReference type="RefSeq" id="WP_066816927.1">
    <property type="nucleotide sequence ID" value="NZ_CP012661.1"/>
</dbReference>